<feature type="transmembrane region" description="Helical" evidence="6">
    <location>
        <begin position="176"/>
        <end position="194"/>
    </location>
</feature>
<evidence type="ECO:0000313" key="8">
    <source>
        <dbReference type="Proteomes" id="UP000438914"/>
    </source>
</evidence>
<proteinExistence type="predicted"/>
<evidence type="ECO:0000256" key="6">
    <source>
        <dbReference type="SAM" id="Phobius"/>
    </source>
</evidence>
<feature type="transmembrane region" description="Helical" evidence="6">
    <location>
        <begin position="71"/>
        <end position="91"/>
    </location>
</feature>
<feature type="transmembrane region" description="Helical" evidence="6">
    <location>
        <begin position="111"/>
        <end position="134"/>
    </location>
</feature>
<feature type="transmembrane region" description="Helical" evidence="6">
    <location>
        <begin position="43"/>
        <end position="64"/>
    </location>
</feature>
<keyword evidence="2" id="KW-1003">Cell membrane</keyword>
<protein>
    <submittedName>
        <fullName evidence="7">Lysine transporter LysE</fullName>
    </submittedName>
</protein>
<reference evidence="7 8" key="1">
    <citation type="submission" date="2019-08" db="EMBL/GenBank/DDBJ databases">
        <title>In-depth cultivation of the pig gut microbiome towards novel bacterial diversity and tailored functional studies.</title>
        <authorList>
            <person name="Wylensek D."/>
            <person name="Hitch T.C.A."/>
            <person name="Clavel T."/>
        </authorList>
    </citation>
    <scope>NUCLEOTIDE SEQUENCE [LARGE SCALE GENOMIC DNA]</scope>
    <source>
        <strain evidence="7 8">LKV-178-WT-2A</strain>
    </source>
</reference>
<dbReference type="GO" id="GO:0005886">
    <property type="term" value="C:plasma membrane"/>
    <property type="evidence" value="ECO:0007669"/>
    <property type="project" value="UniProtKB-SubCell"/>
</dbReference>
<evidence type="ECO:0000313" key="7">
    <source>
        <dbReference type="EMBL" id="MST85602.1"/>
    </source>
</evidence>
<gene>
    <name evidence="7" type="ORF">FYJ73_13165</name>
</gene>
<comment type="subcellular location">
    <subcellularLocation>
        <location evidence="1">Cell membrane</location>
        <topology evidence="1">Multi-pass membrane protein</topology>
    </subcellularLocation>
</comment>
<name>A0A7K0KIE5_9BACT</name>
<dbReference type="Proteomes" id="UP000438914">
    <property type="component" value="Unassembled WGS sequence"/>
</dbReference>
<keyword evidence="4 6" id="KW-1133">Transmembrane helix</keyword>
<keyword evidence="5 6" id="KW-0472">Membrane</keyword>
<dbReference type="RefSeq" id="WP_154535184.1">
    <property type="nucleotide sequence ID" value="NZ_VUNG01000043.1"/>
</dbReference>
<evidence type="ECO:0000256" key="5">
    <source>
        <dbReference type="ARBA" id="ARBA00023136"/>
    </source>
</evidence>
<dbReference type="GO" id="GO:0033228">
    <property type="term" value="P:cysteine export across plasma membrane"/>
    <property type="evidence" value="ECO:0007669"/>
    <property type="project" value="TreeGrafter"/>
</dbReference>
<evidence type="ECO:0000256" key="3">
    <source>
        <dbReference type="ARBA" id="ARBA00022692"/>
    </source>
</evidence>
<dbReference type="GO" id="GO:0015171">
    <property type="term" value="F:amino acid transmembrane transporter activity"/>
    <property type="evidence" value="ECO:0007669"/>
    <property type="project" value="TreeGrafter"/>
</dbReference>
<organism evidence="7 8">
    <name type="scientific">Hallella mizrahii</name>
    <dbReference type="NCBI Taxonomy" id="2606637"/>
    <lineage>
        <taxon>Bacteria</taxon>
        <taxon>Pseudomonadati</taxon>
        <taxon>Bacteroidota</taxon>
        <taxon>Bacteroidia</taxon>
        <taxon>Bacteroidales</taxon>
        <taxon>Prevotellaceae</taxon>
        <taxon>Hallella</taxon>
    </lineage>
</organism>
<accession>A0A7K0KIE5</accession>
<dbReference type="InterPro" id="IPR001123">
    <property type="entry name" value="LeuE-type"/>
</dbReference>
<sequence>MPITLLPSLLLAIVLVGFTPGPANLFSLHCSMKNGTKKAMTMWFGLLTGFTIAATLGAFVTHLVGAMMDKYVVWLKYVGCAYILYLAWQIYRSKGEAQTSDHTCTFLSGMVVQLTNAKIVIFDLMAYTTFVLPYSNNLSDLLIMTALLEIAGPGANLVYLLAGAGLHDFYDRHPKQTNTVMAILLSACAIYILLN</sequence>
<evidence type="ECO:0000256" key="1">
    <source>
        <dbReference type="ARBA" id="ARBA00004651"/>
    </source>
</evidence>
<feature type="transmembrane region" description="Helical" evidence="6">
    <location>
        <begin position="141"/>
        <end position="164"/>
    </location>
</feature>
<dbReference type="PANTHER" id="PTHR30086">
    <property type="entry name" value="ARGININE EXPORTER PROTEIN ARGO"/>
    <property type="match status" value="1"/>
</dbReference>
<keyword evidence="3 6" id="KW-0812">Transmembrane</keyword>
<keyword evidence="8" id="KW-1185">Reference proteome</keyword>
<dbReference type="PANTHER" id="PTHR30086:SF20">
    <property type="entry name" value="ARGININE EXPORTER PROTEIN ARGO-RELATED"/>
    <property type="match status" value="1"/>
</dbReference>
<comment type="caution">
    <text evidence="7">The sequence shown here is derived from an EMBL/GenBank/DDBJ whole genome shotgun (WGS) entry which is preliminary data.</text>
</comment>
<dbReference type="AlphaFoldDB" id="A0A7K0KIE5"/>
<dbReference type="Pfam" id="PF01810">
    <property type="entry name" value="LysE"/>
    <property type="match status" value="1"/>
</dbReference>
<evidence type="ECO:0000256" key="2">
    <source>
        <dbReference type="ARBA" id="ARBA00022475"/>
    </source>
</evidence>
<dbReference type="EMBL" id="VUNG01000043">
    <property type="protein sequence ID" value="MST85602.1"/>
    <property type="molecule type" value="Genomic_DNA"/>
</dbReference>
<evidence type="ECO:0000256" key="4">
    <source>
        <dbReference type="ARBA" id="ARBA00022989"/>
    </source>
</evidence>